<dbReference type="InterPro" id="IPR010426">
    <property type="entry name" value="MTTB_MeTrfase"/>
</dbReference>
<name>A0A3G1KX08_FORW1</name>
<keyword evidence="2" id="KW-0489">Methyltransferase</keyword>
<dbReference type="RefSeq" id="WP_148136362.1">
    <property type="nucleotide sequence ID" value="NZ_CP017634.1"/>
</dbReference>
<protein>
    <recommendedName>
        <fullName evidence="6">Trimethylamine methyltransferase</fullName>
    </recommendedName>
</protein>
<keyword evidence="3" id="KW-0808">Transferase</keyword>
<evidence type="ECO:0000313" key="5">
    <source>
        <dbReference type="Proteomes" id="UP000323521"/>
    </source>
</evidence>
<dbReference type="EMBL" id="CP017634">
    <property type="protein sequence ID" value="ATW27028.1"/>
    <property type="molecule type" value="Genomic_DNA"/>
</dbReference>
<comment type="similarity">
    <text evidence="1">Belongs to the trimethylamine methyltransferase family.</text>
</comment>
<evidence type="ECO:0000256" key="3">
    <source>
        <dbReference type="ARBA" id="ARBA00022679"/>
    </source>
</evidence>
<dbReference type="Gene3D" id="3.20.20.480">
    <property type="entry name" value="Trimethylamine methyltransferase-like"/>
    <property type="match status" value="1"/>
</dbReference>
<evidence type="ECO:0000256" key="1">
    <source>
        <dbReference type="ARBA" id="ARBA00007137"/>
    </source>
</evidence>
<gene>
    <name evidence="4" type="ORF">DCMF_21700</name>
</gene>
<sequence length="486" mass="53894">MIQSNYTAFLTPQLRVLSDDQVYEIHLATLELLQRTGVDIYEEQARRILKDAGCLVRGQRVRFPSDLVGKCITSAPERISIYNREGLPAMCLEGRKVYFGTGSDCPYILDPFTNVRRKTVNDDIAKSNRLADYLENVDFAMSLGMASDYPVHLVDTVQFHTQLTNTRKPIVFVVQDTENLEYCMEMAAVVAGGTEELRLKPFIISYSEPTSPLSHPKESIERLIMCAEKGIPLIYTPGAQAGATAPATLAGALVCANAEILSGLVIHQLIRPGAPFIHGGVVTIMDMKTANYSLGGAPEWYLCNVALKEISSFYKLPLFGTAGCTDAKIFDQQAAIEIGQNILIAAMCGANLVHDLGYMECGLCASWEQVVVANEIVGQVKRFMRGIRIEAETLALEVCDRVGPGGHFLGDEHTFKYFKEEHWAPSLFDRRYHSMWAAEGGLTLGEKAKQKAEQILEEHIVPDLALNVRQELDRILLKAKSKWGEE</sequence>
<accession>A0A3G1KX08</accession>
<dbReference type="OrthoDB" id="5418352at2"/>
<evidence type="ECO:0000256" key="2">
    <source>
        <dbReference type="ARBA" id="ARBA00022603"/>
    </source>
</evidence>
<dbReference type="InterPro" id="IPR038601">
    <property type="entry name" value="MttB-like_sf"/>
</dbReference>
<dbReference type="AlphaFoldDB" id="A0A3G1KX08"/>
<dbReference type="Pfam" id="PF06253">
    <property type="entry name" value="MTTB"/>
    <property type="match status" value="1"/>
</dbReference>
<evidence type="ECO:0008006" key="6">
    <source>
        <dbReference type="Google" id="ProtNLM"/>
    </source>
</evidence>
<dbReference type="GO" id="GO:0008168">
    <property type="term" value="F:methyltransferase activity"/>
    <property type="evidence" value="ECO:0007669"/>
    <property type="project" value="UniProtKB-KW"/>
</dbReference>
<dbReference type="Proteomes" id="UP000323521">
    <property type="component" value="Chromosome"/>
</dbReference>
<proteinExistence type="inferred from homology"/>
<evidence type="ECO:0000313" key="4">
    <source>
        <dbReference type="EMBL" id="ATW27028.1"/>
    </source>
</evidence>
<keyword evidence="5" id="KW-1185">Reference proteome</keyword>
<organism evidence="4 5">
    <name type="scientific">Formimonas warabiya</name>
    <dbReference type="NCBI Taxonomy" id="1761012"/>
    <lineage>
        <taxon>Bacteria</taxon>
        <taxon>Bacillati</taxon>
        <taxon>Bacillota</taxon>
        <taxon>Clostridia</taxon>
        <taxon>Eubacteriales</taxon>
        <taxon>Peptococcaceae</taxon>
        <taxon>Candidatus Formimonas</taxon>
    </lineage>
</organism>
<dbReference type="GO" id="GO:0015948">
    <property type="term" value="P:methanogenesis"/>
    <property type="evidence" value="ECO:0007669"/>
    <property type="project" value="InterPro"/>
</dbReference>
<dbReference type="KEGG" id="fwa:DCMF_21700"/>
<reference evidence="4 5" key="1">
    <citation type="submission" date="2016-10" db="EMBL/GenBank/DDBJ databases">
        <title>Complete Genome Sequence of Peptococcaceae strain DCMF.</title>
        <authorList>
            <person name="Edwards R.J."/>
            <person name="Holland S.I."/>
            <person name="Deshpande N.P."/>
            <person name="Wong Y.K."/>
            <person name="Ertan H."/>
            <person name="Manefield M."/>
            <person name="Russell T.L."/>
            <person name="Lee M.J."/>
        </authorList>
    </citation>
    <scope>NUCLEOTIDE SEQUENCE [LARGE SCALE GENOMIC DNA]</scope>
    <source>
        <strain evidence="4 5">DCMF</strain>
    </source>
</reference>
<dbReference type="GO" id="GO:0032259">
    <property type="term" value="P:methylation"/>
    <property type="evidence" value="ECO:0007669"/>
    <property type="project" value="UniProtKB-KW"/>
</dbReference>